<evidence type="ECO:0000313" key="3">
    <source>
        <dbReference type="EMBL" id="KAA6326519.1"/>
    </source>
</evidence>
<dbReference type="InterPro" id="IPR051396">
    <property type="entry name" value="Bact_Antivir_Def_Nuclease"/>
</dbReference>
<sequence>MMIEKIRTENYKSLLDVELDLGRINVFIGANGSGKSNILEAVAMLASERVIKMKDLSDKGVRIAKPSLTFSSFLGKKSEEEIKGYIQFDDKKERESVITNEDSKDIYADWYHKRTYKNNGKVELILDPRWPQPGPFPIGEGTGKERASRRVLEENFMNFERKYLSGYLIYSLWTNALRGITNSSTVTPLGINGEGLDLLLSTFDTHEMEQLKYFGKKCISWIDDFFYDEGEILKRQGYKLGRSTSNLYFQDKYMQKKENVFSAENANEGALHLLFYLALFISKKTPAFFAVDNIETGMNPELCRFLIKYLCELSQANNKQALITTHNPAILNGLNLHDDNQRLFVVTRRDDGQTRVERIRLKPNIEGQEKVMLSELWIRGFLGGVPDNF</sequence>
<dbReference type="SUPFAM" id="SSF52540">
    <property type="entry name" value="P-loop containing nucleoside triphosphate hydrolases"/>
    <property type="match status" value="1"/>
</dbReference>
<dbReference type="InterPro" id="IPR014555">
    <property type="entry name" value="RecF-like"/>
</dbReference>
<comment type="caution">
    <text evidence="3">The sequence shown here is derived from an EMBL/GenBank/DDBJ whole genome shotgun (WGS) entry which is preliminary data.</text>
</comment>
<dbReference type="PANTHER" id="PTHR43581">
    <property type="entry name" value="ATP/GTP PHOSPHATASE"/>
    <property type="match status" value="1"/>
</dbReference>
<dbReference type="AlphaFoldDB" id="A0A5J4QYR9"/>
<reference evidence="3" key="1">
    <citation type="submission" date="2019-03" db="EMBL/GenBank/DDBJ databases">
        <title>Single cell metagenomics reveals metabolic interactions within the superorganism composed of flagellate Streblomastix strix and complex community of Bacteroidetes bacteria on its surface.</title>
        <authorList>
            <person name="Treitli S.C."/>
            <person name="Kolisko M."/>
            <person name="Husnik F."/>
            <person name="Keeling P."/>
            <person name="Hampl V."/>
        </authorList>
    </citation>
    <scope>NUCLEOTIDE SEQUENCE</scope>
    <source>
        <strain evidence="3">STM</strain>
    </source>
</reference>
<dbReference type="InterPro" id="IPR027417">
    <property type="entry name" value="P-loop_NTPase"/>
</dbReference>
<dbReference type="InterPro" id="IPR041685">
    <property type="entry name" value="AAA_GajA/Old/RecF-like"/>
</dbReference>
<dbReference type="EMBL" id="SNRY01002152">
    <property type="protein sequence ID" value="KAA6326519.1"/>
    <property type="molecule type" value="Genomic_DNA"/>
</dbReference>
<organism evidence="3">
    <name type="scientific">termite gut metagenome</name>
    <dbReference type="NCBI Taxonomy" id="433724"/>
    <lineage>
        <taxon>unclassified sequences</taxon>
        <taxon>metagenomes</taxon>
        <taxon>organismal metagenomes</taxon>
    </lineage>
</organism>
<dbReference type="InterPro" id="IPR003959">
    <property type="entry name" value="ATPase_AAA_core"/>
</dbReference>
<protein>
    <submittedName>
        <fullName evidence="3">DNA replication and repair protein RecF</fullName>
    </submittedName>
</protein>
<gene>
    <name evidence="3" type="ORF">EZS27_024388</name>
</gene>
<dbReference type="Pfam" id="PF13304">
    <property type="entry name" value="AAA_21"/>
    <property type="match status" value="1"/>
</dbReference>
<proteinExistence type="predicted"/>
<dbReference type="GO" id="GO:0016887">
    <property type="term" value="F:ATP hydrolysis activity"/>
    <property type="evidence" value="ECO:0007669"/>
    <property type="project" value="InterPro"/>
</dbReference>
<dbReference type="GO" id="GO:0005524">
    <property type="term" value="F:ATP binding"/>
    <property type="evidence" value="ECO:0007669"/>
    <property type="project" value="InterPro"/>
</dbReference>
<dbReference type="Gene3D" id="3.40.50.300">
    <property type="entry name" value="P-loop containing nucleotide triphosphate hydrolases"/>
    <property type="match status" value="2"/>
</dbReference>
<evidence type="ECO:0000259" key="2">
    <source>
        <dbReference type="Pfam" id="PF13304"/>
    </source>
</evidence>
<name>A0A5J4QYR9_9ZZZZ</name>
<accession>A0A5J4QYR9</accession>
<dbReference type="PIRSF" id="PIRSF029347">
    <property type="entry name" value="RecF"/>
    <property type="match status" value="1"/>
</dbReference>
<dbReference type="PANTHER" id="PTHR43581:SF4">
    <property type="entry name" value="ATP_GTP PHOSPHATASE"/>
    <property type="match status" value="1"/>
</dbReference>
<feature type="domain" description="Endonuclease GajA/Old nuclease/RecF-like AAA" evidence="1">
    <location>
        <begin position="1"/>
        <end position="113"/>
    </location>
</feature>
<evidence type="ECO:0000259" key="1">
    <source>
        <dbReference type="Pfam" id="PF13175"/>
    </source>
</evidence>
<dbReference type="Pfam" id="PF13175">
    <property type="entry name" value="AAA_15"/>
    <property type="match status" value="1"/>
</dbReference>
<feature type="domain" description="ATPase AAA-type core" evidence="2">
    <location>
        <begin position="260"/>
        <end position="332"/>
    </location>
</feature>